<reference evidence="1 2" key="1">
    <citation type="submission" date="2017-03" db="EMBL/GenBank/DDBJ databases">
        <title>Whole genome sequences of fourteen strains of Bradyrhizobium canariense and one strain of Bradyrhizobium japonicum isolated from Lupinus (Papilionoideae: Genisteae) species in Algeria.</title>
        <authorList>
            <person name="Crovadore J."/>
            <person name="Chekireb D."/>
            <person name="Brachmann A."/>
            <person name="Chablais R."/>
            <person name="Cochard B."/>
            <person name="Lefort F."/>
        </authorList>
    </citation>
    <scope>NUCLEOTIDE SEQUENCE [LARGE SCALE GENOMIC DNA]</scope>
    <source>
        <strain evidence="1 2">UBMA197</strain>
    </source>
</reference>
<dbReference type="InterPro" id="IPR024524">
    <property type="entry name" value="DUF3800"/>
</dbReference>
<dbReference type="AlphaFoldDB" id="A0A1Y2JNT1"/>
<gene>
    <name evidence="1" type="ORF">BSZ19_18710</name>
</gene>
<protein>
    <recommendedName>
        <fullName evidence="3">DUF3800 domain-containing protein</fullName>
    </recommendedName>
</protein>
<proteinExistence type="predicted"/>
<dbReference type="Proteomes" id="UP000193335">
    <property type="component" value="Unassembled WGS sequence"/>
</dbReference>
<evidence type="ECO:0000313" key="2">
    <source>
        <dbReference type="Proteomes" id="UP000193335"/>
    </source>
</evidence>
<evidence type="ECO:0000313" key="1">
    <source>
        <dbReference type="EMBL" id="OSJ32583.1"/>
    </source>
</evidence>
<dbReference type="EMBL" id="NAFL01000248">
    <property type="protein sequence ID" value="OSJ32583.1"/>
    <property type="molecule type" value="Genomic_DNA"/>
</dbReference>
<organism evidence="1 2">
    <name type="scientific">Bradyrhizobium japonicum</name>
    <dbReference type="NCBI Taxonomy" id="375"/>
    <lineage>
        <taxon>Bacteria</taxon>
        <taxon>Pseudomonadati</taxon>
        <taxon>Pseudomonadota</taxon>
        <taxon>Alphaproteobacteria</taxon>
        <taxon>Hyphomicrobiales</taxon>
        <taxon>Nitrobacteraceae</taxon>
        <taxon>Bradyrhizobium</taxon>
    </lineage>
</organism>
<evidence type="ECO:0008006" key="3">
    <source>
        <dbReference type="Google" id="ProtNLM"/>
    </source>
</evidence>
<comment type="caution">
    <text evidence="1">The sequence shown here is derived from an EMBL/GenBank/DDBJ whole genome shotgun (WGS) entry which is preliminary data.</text>
</comment>
<sequence length="285" mass="33010">MPTQAPDPYYVAFIDEAGDPGLKNVRPIDPAGATEWLCLGAIVMRSELEPKTTDWVRAILSEAECERSDLHYRYLTAPQKRTALSEISRLPLRGFVLASNKKNMRRYRNVNAERVQSRQWFYNFCLRLLLERVTDFCFRHAKKERAKGRLLKIVYSERKTHSYSQTAAYQELLKIQAKNDALVLSKRRIRWEVLDWRLNEAVAHATCAGSQLADAVTSAFYQASDTLPPTKWNSEFAKLLDPIMAKENGACMDYGVALQPTPTWKAKLNDRQRQIFEYYGYKFWP</sequence>
<name>A0A1Y2JNT1_BRAJP</name>
<dbReference type="Pfam" id="PF12686">
    <property type="entry name" value="DUF3800"/>
    <property type="match status" value="1"/>
</dbReference>
<accession>A0A1Y2JNT1</accession>